<dbReference type="SUPFAM" id="SSF56112">
    <property type="entry name" value="Protein kinase-like (PK-like)"/>
    <property type="match status" value="1"/>
</dbReference>
<dbReference type="Pfam" id="PF07714">
    <property type="entry name" value="PK_Tyr_Ser-Thr"/>
    <property type="match status" value="2"/>
</dbReference>
<name>A0AA88XXE4_PINIB</name>
<dbReference type="Proteomes" id="UP001186944">
    <property type="component" value="Unassembled WGS sequence"/>
</dbReference>
<proteinExistence type="predicted"/>
<feature type="domain" description="Serine-threonine/tyrosine-protein kinase catalytic" evidence="1">
    <location>
        <begin position="54"/>
        <end position="86"/>
    </location>
</feature>
<dbReference type="GO" id="GO:0043235">
    <property type="term" value="C:receptor complex"/>
    <property type="evidence" value="ECO:0007669"/>
    <property type="project" value="TreeGrafter"/>
</dbReference>
<gene>
    <name evidence="2" type="ORF">FSP39_000002</name>
</gene>
<dbReference type="EMBL" id="VSWD01000008">
    <property type="protein sequence ID" value="KAK3094297.1"/>
    <property type="molecule type" value="Genomic_DNA"/>
</dbReference>
<dbReference type="GO" id="GO:0007169">
    <property type="term" value="P:cell surface receptor protein tyrosine kinase signaling pathway"/>
    <property type="evidence" value="ECO:0007669"/>
    <property type="project" value="TreeGrafter"/>
</dbReference>
<evidence type="ECO:0000313" key="3">
    <source>
        <dbReference type="Proteomes" id="UP001186944"/>
    </source>
</evidence>
<dbReference type="InterPro" id="IPR011009">
    <property type="entry name" value="Kinase-like_dom_sf"/>
</dbReference>
<dbReference type="InterPro" id="IPR001245">
    <property type="entry name" value="Ser-Thr/Tyr_kinase_cat_dom"/>
</dbReference>
<dbReference type="AlphaFoldDB" id="A0AA88XXE4"/>
<dbReference type="Gene3D" id="1.10.510.10">
    <property type="entry name" value="Transferase(Phosphotransferase) domain 1"/>
    <property type="match status" value="2"/>
</dbReference>
<reference evidence="2" key="1">
    <citation type="submission" date="2019-08" db="EMBL/GenBank/DDBJ databases">
        <title>The improved chromosome-level genome for the pearl oyster Pinctada fucata martensii using PacBio sequencing and Hi-C.</title>
        <authorList>
            <person name="Zheng Z."/>
        </authorList>
    </citation>
    <scope>NUCLEOTIDE SEQUENCE</scope>
    <source>
        <strain evidence="2">ZZ-2019</strain>
        <tissue evidence="2">Adductor muscle</tissue>
    </source>
</reference>
<dbReference type="PANTHER" id="PTHR24416">
    <property type="entry name" value="TYROSINE-PROTEIN KINASE RECEPTOR"/>
    <property type="match status" value="1"/>
</dbReference>
<keyword evidence="3" id="KW-1185">Reference proteome</keyword>
<feature type="domain" description="Serine-threonine/tyrosine-protein kinase catalytic" evidence="1">
    <location>
        <begin position="1"/>
        <end position="52"/>
    </location>
</feature>
<organism evidence="2 3">
    <name type="scientific">Pinctada imbricata</name>
    <name type="common">Atlantic pearl-oyster</name>
    <name type="synonym">Pinctada martensii</name>
    <dbReference type="NCBI Taxonomy" id="66713"/>
    <lineage>
        <taxon>Eukaryota</taxon>
        <taxon>Metazoa</taxon>
        <taxon>Spiralia</taxon>
        <taxon>Lophotrochozoa</taxon>
        <taxon>Mollusca</taxon>
        <taxon>Bivalvia</taxon>
        <taxon>Autobranchia</taxon>
        <taxon>Pteriomorphia</taxon>
        <taxon>Pterioida</taxon>
        <taxon>Pterioidea</taxon>
        <taxon>Pteriidae</taxon>
        <taxon>Pinctada</taxon>
    </lineage>
</organism>
<dbReference type="GO" id="GO:0004714">
    <property type="term" value="F:transmembrane receptor protein tyrosine kinase activity"/>
    <property type="evidence" value="ECO:0007669"/>
    <property type="project" value="TreeGrafter"/>
</dbReference>
<protein>
    <recommendedName>
        <fullName evidence="1">Serine-threonine/tyrosine-protein kinase catalytic domain-containing protein</fullName>
    </recommendedName>
</protein>
<dbReference type="GO" id="GO:0005886">
    <property type="term" value="C:plasma membrane"/>
    <property type="evidence" value="ECO:0007669"/>
    <property type="project" value="TreeGrafter"/>
</dbReference>
<comment type="caution">
    <text evidence="2">The sequence shown here is derived from an EMBL/GenBank/DDBJ whole genome shotgun (WGS) entry which is preliminary data.</text>
</comment>
<accession>A0AA88XXE4</accession>
<evidence type="ECO:0000313" key="2">
    <source>
        <dbReference type="EMBL" id="KAK3094297.1"/>
    </source>
</evidence>
<dbReference type="PANTHER" id="PTHR24416:SF600">
    <property type="entry name" value="PDGF- AND VEGF-RECEPTOR RELATED, ISOFORM J"/>
    <property type="match status" value="1"/>
</dbReference>
<dbReference type="InterPro" id="IPR050122">
    <property type="entry name" value="RTK"/>
</dbReference>
<sequence length="86" mass="9801">MIQEYLSGGDLKEYLLESRNQKTTLLLDIQLSLALDIASAGQYLEQNNFIHRTSCYVKSGQGMLPLRWMPPEAFIDGVYSTKSDVW</sequence>
<evidence type="ECO:0000259" key="1">
    <source>
        <dbReference type="Pfam" id="PF07714"/>
    </source>
</evidence>